<keyword evidence="3" id="KW-1185">Reference proteome</keyword>
<accession>A0A7Y6V8B9</accession>
<dbReference type="InterPro" id="IPR000668">
    <property type="entry name" value="Peptidase_C1A_C"/>
</dbReference>
<name>A0A7Y6V8B9_9GAMM</name>
<proteinExistence type="predicted"/>
<dbReference type="InterPro" id="IPR038765">
    <property type="entry name" value="Papain-like_cys_pep_sf"/>
</dbReference>
<dbReference type="Proteomes" id="UP000589984">
    <property type="component" value="Unassembled WGS sequence"/>
</dbReference>
<protein>
    <submittedName>
        <fullName evidence="2">C1 family peptidase</fullName>
    </submittedName>
</protein>
<comment type="caution">
    <text evidence="2">The sequence shown here is derived from an EMBL/GenBank/DDBJ whole genome shotgun (WGS) entry which is preliminary data.</text>
</comment>
<organism evidence="2 3">
    <name type="scientific">Vreelandella maris</name>
    <dbReference type="NCBI Taxonomy" id="2729617"/>
    <lineage>
        <taxon>Bacteria</taxon>
        <taxon>Pseudomonadati</taxon>
        <taxon>Pseudomonadota</taxon>
        <taxon>Gammaproteobacteria</taxon>
        <taxon>Oceanospirillales</taxon>
        <taxon>Halomonadaceae</taxon>
        <taxon>Vreelandella</taxon>
    </lineage>
</organism>
<reference evidence="2 3" key="1">
    <citation type="submission" date="2020-06" db="EMBL/GenBank/DDBJ databases">
        <title>Halomonas sp. QX-1 draft genome sequence.</title>
        <authorList>
            <person name="Qiu X."/>
        </authorList>
    </citation>
    <scope>NUCLEOTIDE SEQUENCE [LARGE SCALE GENOMIC DNA]</scope>
    <source>
        <strain evidence="2 3">QX-1</strain>
    </source>
</reference>
<evidence type="ECO:0000313" key="3">
    <source>
        <dbReference type="Proteomes" id="UP000589984"/>
    </source>
</evidence>
<dbReference type="GO" id="GO:0006508">
    <property type="term" value="P:proteolysis"/>
    <property type="evidence" value="ECO:0007669"/>
    <property type="project" value="InterPro"/>
</dbReference>
<dbReference type="CDD" id="cd02619">
    <property type="entry name" value="Peptidase_C1"/>
    <property type="match status" value="1"/>
</dbReference>
<dbReference type="Pfam" id="PF00112">
    <property type="entry name" value="Peptidase_C1"/>
    <property type="match status" value="1"/>
</dbReference>
<dbReference type="GO" id="GO:0008234">
    <property type="term" value="F:cysteine-type peptidase activity"/>
    <property type="evidence" value="ECO:0007669"/>
    <property type="project" value="InterPro"/>
</dbReference>
<dbReference type="EMBL" id="JABWCV010000005">
    <property type="protein sequence ID" value="NVF13785.1"/>
    <property type="molecule type" value="Genomic_DNA"/>
</dbReference>
<evidence type="ECO:0000313" key="2">
    <source>
        <dbReference type="EMBL" id="NVF13785.1"/>
    </source>
</evidence>
<gene>
    <name evidence="2" type="ORF">HUO07_06330</name>
</gene>
<dbReference type="SUPFAM" id="SSF54001">
    <property type="entry name" value="Cysteine proteinases"/>
    <property type="match status" value="1"/>
</dbReference>
<evidence type="ECO:0000259" key="1">
    <source>
        <dbReference type="Pfam" id="PF00112"/>
    </source>
</evidence>
<dbReference type="Gene3D" id="3.90.70.10">
    <property type="entry name" value="Cysteine proteinases"/>
    <property type="match status" value="1"/>
</dbReference>
<feature type="domain" description="Peptidase C1A papain C-terminal" evidence="1">
    <location>
        <begin position="24"/>
        <end position="210"/>
    </location>
</feature>
<sequence>MFVPTLIEVPTHIPLGNYLDYDVPILDQGEEGACTGYGLATVANYLLRRRRVVPDLMPVSARMLYDLARRHDEWPGENYSGSSARGAIKGWHKHGVCPEELYPSRGADSGLTWERTSEARRRPLGAYFRVNHKDLVAMHSAIAEVGILYATCTVHTGWQEVGNDGVIKMTDQIMGGHAFAILAYDDGGFWLQNSWGPEWGRGGFARISYDDWLRNGTDVWVARLGAPVTLCSVESTATAHAVSSGESAAYAYVDLRPHIVSIGNDGFLRAGGDWGVTDYELEQIFKDDIPRITEGWDKVRILLYAHGGLVDEESAVQRLAEYRPALLGGDIYPLSFIWRSDFWTTVSNILADAMRRRRSEGWLDATKDFMLDRLDDALEPVARTFGGRAAWKEMKENALAASQKQCAVWQVARCLAAMKEQPWLKGREVEVHLVGHSAGSIMHAGLVPLLVNNGITIESCTLWAPACTVKLFNKNYLPAIKKGQIRKFNLYTLSDKAERDDHCARIYNKSLLYLVSHALEDECRIPGFREGKPILGMECWLDKNVKSLFVPGTQHRLVIAPNNDIVAGGHTSQAQSHGAFDDDYQTVASTFAAIAGLDITGQSKNTGNKSKPIEFHRNGSSLRAMRLGIDERMQ</sequence>
<dbReference type="AlphaFoldDB" id="A0A7Y6V8B9"/>